<evidence type="ECO:0000256" key="8">
    <source>
        <dbReference type="ARBA" id="ARBA00022723"/>
    </source>
</evidence>
<dbReference type="PANTHER" id="PTHR45726">
    <property type="entry name" value="LEUKOTRIENE A-4 HYDROLASE"/>
    <property type="match status" value="1"/>
</dbReference>
<evidence type="ECO:0000313" key="18">
    <source>
        <dbReference type="EMBL" id="EWT00344.1"/>
    </source>
</evidence>
<protein>
    <recommendedName>
        <fullName evidence="5">Aminopeptidase N</fullName>
        <ecNumber evidence="4">3.4.11.2</ecNumber>
    </recommendedName>
    <alternativeName>
        <fullName evidence="12">Alanine aminopeptidase</fullName>
    </alternativeName>
    <alternativeName>
        <fullName evidence="13">Lysyl aminopeptidase</fullName>
    </alternativeName>
</protein>
<evidence type="ECO:0000256" key="14">
    <source>
        <dbReference type="PIRSR" id="PIRSR634015-1"/>
    </source>
</evidence>
<comment type="cofactor">
    <cofactor evidence="15">
        <name>Zn(2+)</name>
        <dbReference type="ChEBI" id="CHEBI:29105"/>
    </cofactor>
    <text evidence="15">Binds 1 zinc ion per subunit.</text>
</comment>
<dbReference type="GO" id="GO:0005737">
    <property type="term" value="C:cytoplasm"/>
    <property type="evidence" value="ECO:0007669"/>
    <property type="project" value="UniProtKB-SubCell"/>
</dbReference>
<dbReference type="EMBL" id="AWSA01000046">
    <property type="protein sequence ID" value="EWT00344.1"/>
    <property type="molecule type" value="Genomic_DNA"/>
</dbReference>
<keyword evidence="6" id="KW-0963">Cytoplasm</keyword>
<evidence type="ECO:0000256" key="9">
    <source>
        <dbReference type="ARBA" id="ARBA00022801"/>
    </source>
</evidence>
<dbReference type="Gene3D" id="2.60.40.1730">
    <property type="entry name" value="tricorn interacting facor f3 domain"/>
    <property type="match status" value="1"/>
</dbReference>
<evidence type="ECO:0000256" key="12">
    <source>
        <dbReference type="ARBA" id="ARBA00029811"/>
    </source>
</evidence>
<dbReference type="RefSeq" id="WP_034808636.1">
    <property type="nucleotide sequence ID" value="NZ_AWSA01000046.1"/>
</dbReference>
<evidence type="ECO:0000256" key="3">
    <source>
        <dbReference type="ARBA" id="ARBA00010136"/>
    </source>
</evidence>
<dbReference type="GO" id="GO:0008270">
    <property type="term" value="F:zinc ion binding"/>
    <property type="evidence" value="ECO:0007669"/>
    <property type="project" value="InterPro"/>
</dbReference>
<dbReference type="InterPro" id="IPR034015">
    <property type="entry name" value="M1_LTA4H"/>
</dbReference>
<feature type="domain" description="Aminopeptidase N-like N-terminal" evidence="17">
    <location>
        <begin position="27"/>
        <end position="197"/>
    </location>
</feature>
<feature type="binding site" evidence="15">
    <location>
        <position position="297"/>
    </location>
    <ligand>
        <name>Zn(2+)</name>
        <dbReference type="ChEBI" id="CHEBI:29105"/>
        <note>catalytic</note>
    </ligand>
</feature>
<proteinExistence type="inferred from homology"/>
<comment type="subcellular location">
    <subcellularLocation>
        <location evidence="2">Cytoplasm</location>
    </subcellularLocation>
</comment>
<dbReference type="GO" id="GO:0016285">
    <property type="term" value="F:alanyl aminopeptidase activity"/>
    <property type="evidence" value="ECO:0007669"/>
    <property type="project" value="UniProtKB-EC"/>
</dbReference>
<dbReference type="InterPro" id="IPR042097">
    <property type="entry name" value="Aminopeptidase_N-like_N_sf"/>
</dbReference>
<evidence type="ECO:0000256" key="13">
    <source>
        <dbReference type="ARBA" id="ARBA00031533"/>
    </source>
</evidence>
<dbReference type="PRINTS" id="PR00756">
    <property type="entry name" value="ALADIPTASE"/>
</dbReference>
<dbReference type="GO" id="GO:0008237">
    <property type="term" value="F:metallopeptidase activity"/>
    <property type="evidence" value="ECO:0007669"/>
    <property type="project" value="UniProtKB-KW"/>
</dbReference>
<keyword evidence="8 15" id="KW-0479">Metal-binding</keyword>
<dbReference type="CDD" id="cd09603">
    <property type="entry name" value="M1_APN_like"/>
    <property type="match status" value="1"/>
</dbReference>
<keyword evidence="9" id="KW-0378">Hydrolase</keyword>
<comment type="similarity">
    <text evidence="3">Belongs to the peptidase M1 family.</text>
</comment>
<feature type="binding site" evidence="15">
    <location>
        <position position="293"/>
    </location>
    <ligand>
        <name>Zn(2+)</name>
        <dbReference type="ChEBI" id="CHEBI:29105"/>
        <note>catalytic</note>
    </ligand>
</feature>
<dbReference type="Proteomes" id="UP000019489">
    <property type="component" value="Unassembled WGS sequence"/>
</dbReference>
<evidence type="ECO:0000256" key="11">
    <source>
        <dbReference type="ARBA" id="ARBA00023049"/>
    </source>
</evidence>
<dbReference type="Pfam" id="PF01433">
    <property type="entry name" value="Peptidase_M1"/>
    <property type="match status" value="1"/>
</dbReference>
<keyword evidence="7" id="KW-0645">Protease</keyword>
<evidence type="ECO:0000256" key="5">
    <source>
        <dbReference type="ARBA" id="ARBA00015611"/>
    </source>
</evidence>
<keyword evidence="10 15" id="KW-0862">Zinc</keyword>
<dbReference type="SUPFAM" id="SSF55486">
    <property type="entry name" value="Metalloproteases ('zincins'), catalytic domain"/>
    <property type="match status" value="1"/>
</dbReference>
<evidence type="ECO:0000256" key="1">
    <source>
        <dbReference type="ARBA" id="ARBA00000098"/>
    </source>
</evidence>
<keyword evidence="11" id="KW-0482">Metalloprotease</keyword>
<dbReference type="InterPro" id="IPR014782">
    <property type="entry name" value="Peptidase_M1_dom"/>
</dbReference>
<evidence type="ECO:0000256" key="10">
    <source>
        <dbReference type="ARBA" id="ARBA00022833"/>
    </source>
</evidence>
<evidence type="ECO:0000259" key="16">
    <source>
        <dbReference type="Pfam" id="PF01433"/>
    </source>
</evidence>
<keyword evidence="19" id="KW-1185">Reference proteome</keyword>
<name>W9G8Z4_9MICO</name>
<feature type="active site" description="Proton donor" evidence="14">
    <location>
        <position position="369"/>
    </location>
</feature>
<feature type="binding site" evidence="15">
    <location>
        <position position="316"/>
    </location>
    <ligand>
        <name>Zn(2+)</name>
        <dbReference type="ChEBI" id="CHEBI:29105"/>
        <note>catalytic</note>
    </ligand>
</feature>
<organism evidence="18 19">
    <name type="scientific">Intrasporangium oryzae NRRL B-24470</name>
    <dbReference type="NCBI Taxonomy" id="1386089"/>
    <lineage>
        <taxon>Bacteria</taxon>
        <taxon>Bacillati</taxon>
        <taxon>Actinomycetota</taxon>
        <taxon>Actinomycetes</taxon>
        <taxon>Micrococcales</taxon>
        <taxon>Intrasporangiaceae</taxon>
        <taxon>Intrasporangium</taxon>
    </lineage>
</organism>
<dbReference type="STRING" id="1386089.N865_16245"/>
<evidence type="ECO:0000313" key="19">
    <source>
        <dbReference type="Proteomes" id="UP000019489"/>
    </source>
</evidence>
<feature type="active site" description="Proton acceptor" evidence="14">
    <location>
        <position position="294"/>
    </location>
</feature>
<dbReference type="InterPro" id="IPR027268">
    <property type="entry name" value="Peptidase_M4/M1_CTD_sf"/>
</dbReference>
<evidence type="ECO:0000259" key="17">
    <source>
        <dbReference type="Pfam" id="PF17900"/>
    </source>
</evidence>
<evidence type="ECO:0000256" key="7">
    <source>
        <dbReference type="ARBA" id="ARBA00022670"/>
    </source>
</evidence>
<accession>W9G8Z4</accession>
<dbReference type="InterPro" id="IPR045357">
    <property type="entry name" value="Aminopeptidase_N-like_N"/>
</dbReference>
<comment type="caution">
    <text evidence="18">The sequence shown here is derived from an EMBL/GenBank/DDBJ whole genome shotgun (WGS) entry which is preliminary data.</text>
</comment>
<dbReference type="Gene3D" id="1.10.390.10">
    <property type="entry name" value="Neutral Protease Domain 2"/>
    <property type="match status" value="1"/>
</dbReference>
<dbReference type="InterPro" id="IPR001930">
    <property type="entry name" value="Peptidase_M1"/>
</dbReference>
<dbReference type="OrthoDB" id="100605at2"/>
<evidence type="ECO:0000256" key="2">
    <source>
        <dbReference type="ARBA" id="ARBA00004496"/>
    </source>
</evidence>
<dbReference type="SUPFAM" id="SSF63737">
    <property type="entry name" value="Leukotriene A4 hydrolase N-terminal domain"/>
    <property type="match status" value="1"/>
</dbReference>
<dbReference type="PATRIC" id="fig|1386089.3.peg.3446"/>
<reference evidence="18 19" key="1">
    <citation type="submission" date="2013-08" db="EMBL/GenBank/DDBJ databases">
        <title>Intrasporangium oryzae NRRL B-24470.</title>
        <authorList>
            <person name="Liu H."/>
            <person name="Wang G."/>
        </authorList>
    </citation>
    <scope>NUCLEOTIDE SEQUENCE [LARGE SCALE GENOMIC DNA]</scope>
    <source>
        <strain evidence="18 19">NRRL B-24470</strain>
    </source>
</reference>
<dbReference type="GO" id="GO:0006508">
    <property type="term" value="P:proteolysis"/>
    <property type="evidence" value="ECO:0007669"/>
    <property type="project" value="UniProtKB-KW"/>
</dbReference>
<dbReference type="Pfam" id="PF17900">
    <property type="entry name" value="Peptidase_M1_N"/>
    <property type="match status" value="1"/>
</dbReference>
<dbReference type="MEROPS" id="M01.033"/>
<dbReference type="PANTHER" id="PTHR45726:SF3">
    <property type="entry name" value="LEUKOTRIENE A-4 HYDROLASE"/>
    <property type="match status" value="1"/>
</dbReference>
<evidence type="ECO:0000256" key="4">
    <source>
        <dbReference type="ARBA" id="ARBA00012564"/>
    </source>
</evidence>
<feature type="domain" description="Peptidase M1 membrane alanine aminopeptidase" evidence="16">
    <location>
        <begin position="234"/>
        <end position="428"/>
    </location>
</feature>
<dbReference type="eggNOG" id="COG0308">
    <property type="taxonomic scope" value="Bacteria"/>
</dbReference>
<comment type="catalytic activity">
    <reaction evidence="1">
        <text>Release of an N-terminal amino acid, Xaa-|-Yaa- from a peptide, amide or arylamide. Xaa is preferably Ala, but may be most amino acids including Pro (slow action). When a terminal hydrophobic residue is followed by a prolyl residue, the two may be released as an intact Xaa-Pro dipeptide.</text>
        <dbReference type="EC" id="3.4.11.2"/>
    </reaction>
</comment>
<evidence type="ECO:0000256" key="15">
    <source>
        <dbReference type="PIRSR" id="PIRSR634015-3"/>
    </source>
</evidence>
<sequence length="444" mass="49185">MSQTPRVGPPVLDAYIPERGDGSYVVTHYDLDLDYKVSSNRLSGRATLAVTALRDIDSLTVDLVGLRVQKVSLDGRAARWAHRGSRVRVTLPSRLAAGAAARLAITYAGSPGPARSRWGEVGWEELSDGVLVASQPSGAATWFPCNDHPRHKATYRLTFECDSPYAVVATGALVSTRVRGSRTSRVFEQRHPTASYLVTVHVGQYTRFTLAESPVRQVVVLPAGLERPVRTDLSRQPRMLEVFEDLFGEYPHDDYTVVVTADDLEIPLEAQAMATFGPNWLLGRHREERLVAHELAHQWFGNSLTISSWSDIWLNEGFACYAEWLWSEAAGGPTADGNARTHWARLSRLPQDLVLADPGPDLMFDDRVYKRGALTLHALRIASGDDDFFAMLRTWVDQHRHGTVSTAAFVEHATGHLGADRVEGLLRAWLWSTPLPGLPGRPLR</sequence>
<evidence type="ECO:0000256" key="6">
    <source>
        <dbReference type="ARBA" id="ARBA00022490"/>
    </source>
</evidence>
<gene>
    <name evidence="18" type="ORF">N865_16245</name>
</gene>
<dbReference type="EC" id="3.4.11.2" evidence="4"/>
<dbReference type="AlphaFoldDB" id="W9G8Z4"/>